<protein>
    <submittedName>
        <fullName evidence="1">Uncharacterized protein</fullName>
    </submittedName>
</protein>
<dbReference type="RefSeq" id="WP_281835055.1">
    <property type="nucleotide sequence ID" value="NZ_BSDY01000006.1"/>
</dbReference>
<accession>A0A9W6GLG4</accession>
<comment type="caution">
    <text evidence="1">The sequence shown here is derived from an EMBL/GenBank/DDBJ whole genome shotgun (WGS) entry which is preliminary data.</text>
</comment>
<dbReference type="EMBL" id="BSDY01000006">
    <property type="protein sequence ID" value="GLI56130.1"/>
    <property type="molecule type" value="Genomic_DNA"/>
</dbReference>
<gene>
    <name evidence="1" type="ORF">PM10SUCC1_16440</name>
</gene>
<name>A0A9W6GLG4_9FUSO</name>
<reference evidence="1" key="1">
    <citation type="submission" date="2022-12" db="EMBL/GenBank/DDBJ databases">
        <title>Reference genome sequencing for broad-spectrum identification of bacterial and archaeal isolates by mass spectrometry.</title>
        <authorList>
            <person name="Sekiguchi Y."/>
            <person name="Tourlousse D.M."/>
        </authorList>
    </citation>
    <scope>NUCLEOTIDE SEQUENCE</scope>
    <source>
        <strain evidence="1">10succ1</strain>
    </source>
</reference>
<evidence type="ECO:0000313" key="1">
    <source>
        <dbReference type="EMBL" id="GLI56130.1"/>
    </source>
</evidence>
<proteinExistence type="predicted"/>
<keyword evidence="2" id="KW-1185">Reference proteome</keyword>
<dbReference type="Proteomes" id="UP001144471">
    <property type="component" value="Unassembled WGS sequence"/>
</dbReference>
<dbReference type="AlphaFoldDB" id="A0A9W6GLG4"/>
<evidence type="ECO:0000313" key="2">
    <source>
        <dbReference type="Proteomes" id="UP001144471"/>
    </source>
</evidence>
<organism evidence="1 2">
    <name type="scientific">Propionigenium maris DSM 9537</name>
    <dbReference type="NCBI Taxonomy" id="1123000"/>
    <lineage>
        <taxon>Bacteria</taxon>
        <taxon>Fusobacteriati</taxon>
        <taxon>Fusobacteriota</taxon>
        <taxon>Fusobacteriia</taxon>
        <taxon>Fusobacteriales</taxon>
        <taxon>Fusobacteriaceae</taxon>
        <taxon>Propionigenium</taxon>
    </lineage>
</organism>
<sequence>MTYIEYVKDEEKDRIIGIDEKGKEKVVFMGVEEFKREIIQEKRCFICGAPRKRKGIKIEGAKNFNGEHIIPYWVIRRCSLSRKKIALPDGYKLRYIRYKIPCCEECNSELGRIIEKPVSRLFFKGNEELLKYPRKKSVNLDLFKWLCLIFIKTHLKDNSLMTAIDEGRESFDWKGLHHIWCVSRSPFTGAVLGEGVLGSLIVLECEDIKGRHYDYIDDLSNKTIMIKIGKICLIGVLDDAGAVKNILKDTLKEIKEPVTDLQRLEIFSHVNYIRLNLKNLPTFHSVITEENKYKIESKQPNEIYLKPKEDRESSVREFLDFYLGGTLIR</sequence>